<dbReference type="InterPro" id="IPR036640">
    <property type="entry name" value="ABC1_TM_sf"/>
</dbReference>
<feature type="transmembrane region" description="Helical" evidence="5">
    <location>
        <begin position="242"/>
        <end position="263"/>
    </location>
</feature>
<name>A0A1H9L5Q5_9GAMM</name>
<feature type="transmembrane region" description="Helical" evidence="5">
    <location>
        <begin position="202"/>
        <end position="222"/>
    </location>
</feature>
<evidence type="ECO:0000256" key="2">
    <source>
        <dbReference type="ARBA" id="ARBA00022692"/>
    </source>
</evidence>
<feature type="transmembrane region" description="Helical" evidence="5">
    <location>
        <begin position="158"/>
        <end position="181"/>
    </location>
</feature>
<dbReference type="CDD" id="cd00267">
    <property type="entry name" value="ABC_ATPase"/>
    <property type="match status" value="1"/>
</dbReference>
<organism evidence="6 7">
    <name type="scientific">Amphritea atlantica</name>
    <dbReference type="NCBI Taxonomy" id="355243"/>
    <lineage>
        <taxon>Bacteria</taxon>
        <taxon>Pseudomonadati</taxon>
        <taxon>Pseudomonadota</taxon>
        <taxon>Gammaproteobacteria</taxon>
        <taxon>Oceanospirillales</taxon>
        <taxon>Oceanospirillaceae</taxon>
        <taxon>Amphritea</taxon>
    </lineage>
</organism>
<evidence type="ECO:0000256" key="5">
    <source>
        <dbReference type="SAM" id="Phobius"/>
    </source>
</evidence>
<feature type="transmembrane region" description="Helical" evidence="5">
    <location>
        <begin position="12"/>
        <end position="40"/>
    </location>
</feature>
<reference evidence="7" key="1">
    <citation type="submission" date="2016-10" db="EMBL/GenBank/DDBJ databases">
        <authorList>
            <person name="Varghese N."/>
            <person name="Submissions S."/>
        </authorList>
    </citation>
    <scope>NUCLEOTIDE SEQUENCE [LARGE SCALE GENOMIC DNA]</scope>
    <source>
        <strain evidence="7">DSM 18887</strain>
    </source>
</reference>
<keyword evidence="3 5" id="KW-1133">Transmembrane helix</keyword>
<keyword evidence="2 5" id="KW-0812">Transmembrane</keyword>
<gene>
    <name evidence="6" type="ORF">SAMN03080615_03788</name>
</gene>
<evidence type="ECO:0000313" key="6">
    <source>
        <dbReference type="EMBL" id="SER06812.1"/>
    </source>
</evidence>
<evidence type="ECO:0000256" key="3">
    <source>
        <dbReference type="ARBA" id="ARBA00022989"/>
    </source>
</evidence>
<dbReference type="Gene3D" id="3.40.50.300">
    <property type="entry name" value="P-loop containing nucleotide triphosphate hydrolases"/>
    <property type="match status" value="1"/>
</dbReference>
<feature type="transmembrane region" description="Helical" evidence="5">
    <location>
        <begin position="130"/>
        <end position="152"/>
    </location>
</feature>
<dbReference type="STRING" id="355243.SAMN03080615_03788"/>
<evidence type="ECO:0000256" key="1">
    <source>
        <dbReference type="ARBA" id="ARBA00004651"/>
    </source>
</evidence>
<evidence type="ECO:0000256" key="4">
    <source>
        <dbReference type="ARBA" id="ARBA00023136"/>
    </source>
</evidence>
<dbReference type="GO" id="GO:0005524">
    <property type="term" value="F:ATP binding"/>
    <property type="evidence" value="ECO:0007669"/>
    <property type="project" value="InterPro"/>
</dbReference>
<feature type="transmembrane region" description="Helical" evidence="5">
    <location>
        <begin position="60"/>
        <end position="80"/>
    </location>
</feature>
<evidence type="ECO:0000313" key="7">
    <source>
        <dbReference type="Proteomes" id="UP000198749"/>
    </source>
</evidence>
<proteinExistence type="predicted"/>
<protein>
    <submittedName>
        <fullName evidence="6">Uncharacterized protein</fullName>
    </submittedName>
</protein>
<dbReference type="SUPFAM" id="SSF52540">
    <property type="entry name" value="P-loop containing nucleoside triphosphate hydrolases"/>
    <property type="match status" value="1"/>
</dbReference>
<dbReference type="InterPro" id="IPR027417">
    <property type="entry name" value="P-loop_NTPase"/>
</dbReference>
<sequence length="489" mass="54599">MYKQIVKISKGVYFIVPFFLVLVDLFFYVSVSFIFLYFFGEEKEMPGLSFLQYDIGLDKKVIVVFLLALIVVFRMLVVSFSQCLFSRSLSEIYTSLGDDFVRVVLKSQHENRAIDLTRIRKVLNSEMNNLFFGLVIPLSFSLAEGVLVFIVFCYAFYLFGFFTLVIAFFLLVSLFIVMLALRKKGLAVGGERSCNEKKRLEYVELLINSGFSVTINSGGAWFCNRFSEVSKGFSSALGTQVVLPFYTKALVDGILLLVAAISVISIDFDIKDSEIAVLAGMVLRVIPSISRISAYLETIRINSVGVRDVSEKLFEMKVSRRKSFESEVVLNILEAIELPGIYIVKGPSGVGKTSAVKKWLPEISENSSVAYLDQSGFVESASLHDYLNLVGVTEIESVIDSVIDAGIPANNLSELSGGQVKFLQFTAVCDKKSSYFVFDEPSVGLDPFLKQRMLNRIVELAKEKVVVVISHDDEFILRLVAQGADLHEL</sequence>
<dbReference type="OrthoDB" id="9781337at2"/>
<dbReference type="AlphaFoldDB" id="A0A1H9L5Q5"/>
<keyword evidence="7" id="KW-1185">Reference proteome</keyword>
<keyword evidence="4 5" id="KW-0472">Membrane</keyword>
<dbReference type="Proteomes" id="UP000198749">
    <property type="component" value="Unassembled WGS sequence"/>
</dbReference>
<dbReference type="GO" id="GO:0005886">
    <property type="term" value="C:plasma membrane"/>
    <property type="evidence" value="ECO:0007669"/>
    <property type="project" value="UniProtKB-SubCell"/>
</dbReference>
<dbReference type="RefSeq" id="WP_091361332.1">
    <property type="nucleotide sequence ID" value="NZ_AP025284.1"/>
</dbReference>
<dbReference type="SUPFAM" id="SSF90123">
    <property type="entry name" value="ABC transporter transmembrane region"/>
    <property type="match status" value="1"/>
</dbReference>
<dbReference type="EMBL" id="FOGB01000016">
    <property type="protein sequence ID" value="SER06812.1"/>
    <property type="molecule type" value="Genomic_DNA"/>
</dbReference>
<comment type="subcellular location">
    <subcellularLocation>
        <location evidence="1">Cell membrane</location>
        <topology evidence="1">Multi-pass membrane protein</topology>
    </subcellularLocation>
</comment>
<accession>A0A1H9L5Q5</accession>